<dbReference type="RefSeq" id="WP_061533049.1">
    <property type="nucleotide sequence ID" value="NZ_CP013233.1"/>
</dbReference>
<gene>
    <name evidence="1" type="ORF">CAter282_1747</name>
</gene>
<organism evidence="1 2">
    <name type="scientific">Collimonas arenae</name>
    <dbReference type="NCBI Taxonomy" id="279058"/>
    <lineage>
        <taxon>Bacteria</taxon>
        <taxon>Pseudomonadati</taxon>
        <taxon>Pseudomonadota</taxon>
        <taxon>Betaproteobacteria</taxon>
        <taxon>Burkholderiales</taxon>
        <taxon>Oxalobacteraceae</taxon>
        <taxon>Collimonas</taxon>
    </lineage>
</organism>
<dbReference type="InterPro" id="IPR007488">
    <property type="entry name" value="DUF535"/>
</dbReference>
<keyword evidence="2" id="KW-1185">Reference proteome</keyword>
<dbReference type="AlphaFoldDB" id="A0A127QHQ0"/>
<name>A0A127QHQ0_9BURK</name>
<accession>A0A127QHQ0</accession>
<dbReference type="PANTHER" id="PTHR38785:SF1">
    <property type="entry name" value="HOMOLOG OF VIRK"/>
    <property type="match status" value="1"/>
</dbReference>
<dbReference type="Proteomes" id="UP000071778">
    <property type="component" value="Chromosome"/>
</dbReference>
<dbReference type="GO" id="GO:0006974">
    <property type="term" value="P:DNA damage response"/>
    <property type="evidence" value="ECO:0007669"/>
    <property type="project" value="TreeGrafter"/>
</dbReference>
<dbReference type="PATRIC" id="fig|279058.18.peg.1729"/>
<dbReference type="PANTHER" id="PTHR38785">
    <property type="entry name" value="HOMOLOG OF VIRK"/>
    <property type="match status" value="1"/>
</dbReference>
<protein>
    <recommendedName>
        <fullName evidence="3">DUF535 domain-containing protein</fullName>
    </recommendedName>
</protein>
<sequence length="411" mass="45799">MNFKSDYRRALPSIALFPLLFADVESVWLGCAVPTFFLILSALSNIPTRIQMWMPTLAASASKPHNASSTSVGSGHRETALSYLHAQSLKVFLKLRYFLALPWASHAGAQAGNSTRVTLYTCLAHSRPGLSRLAKRIKLTFRGMTQRQVTQSWLGYWSATPARIQLAKATPRLLQKIYRPYQSLRLSDRQDRLNLLVNHYDFIFQQGLDALVLCASTAPVSLGSFIGKSGTVYDIQLASVATLDREGELTLMLCGDRQHLFSIAFTFHQDNLTPSIGIGCLQGPRGVDKQERVRSATRDMFGLRPKSLMVRLVREIGHAYGCKNLILVGNQNRVLFHQVRTGKVLANYDDFWQEIGATVRPDGDYQICCDKIPPPDLASIASHKRSEARRRIELTECAIRAAMNGFSGGRV</sequence>
<dbReference type="EMBL" id="CP013235">
    <property type="protein sequence ID" value="AMP09526.1"/>
    <property type="molecule type" value="Genomic_DNA"/>
</dbReference>
<evidence type="ECO:0000313" key="2">
    <source>
        <dbReference type="Proteomes" id="UP000071778"/>
    </source>
</evidence>
<proteinExistence type="predicted"/>
<evidence type="ECO:0008006" key="3">
    <source>
        <dbReference type="Google" id="ProtNLM"/>
    </source>
</evidence>
<dbReference type="Pfam" id="PF04393">
    <property type="entry name" value="DUF535"/>
    <property type="match status" value="1"/>
</dbReference>
<reference evidence="1 2" key="1">
    <citation type="submission" date="2015-11" db="EMBL/GenBank/DDBJ databases">
        <title>Exploring the genomic traits of fungus-feeding bacterial genus Collimonas.</title>
        <authorList>
            <person name="Song C."/>
            <person name="Schmidt R."/>
            <person name="de Jager V."/>
            <person name="Krzyzanowska D."/>
            <person name="Jongedijk E."/>
            <person name="Cankar K."/>
            <person name="Beekwilder J."/>
            <person name="van Veen A."/>
            <person name="de Boer W."/>
            <person name="van Veen J.A."/>
            <person name="Garbeva P."/>
        </authorList>
    </citation>
    <scope>NUCLEOTIDE SEQUENCE [LARGE SCALE GENOMIC DNA]</scope>
    <source>
        <strain evidence="1 2">Ter282</strain>
    </source>
</reference>
<evidence type="ECO:0000313" key="1">
    <source>
        <dbReference type="EMBL" id="AMP09526.1"/>
    </source>
</evidence>